<dbReference type="Gene3D" id="3.40.1190.20">
    <property type="match status" value="1"/>
</dbReference>
<feature type="compositionally biased region" description="Basic and acidic residues" evidence="1">
    <location>
        <begin position="39"/>
        <end position="69"/>
    </location>
</feature>
<comment type="caution">
    <text evidence="3">The sequence shown here is derived from an EMBL/GenBank/DDBJ whole genome shotgun (WGS) entry which is preliminary data.</text>
</comment>
<feature type="region of interest" description="Disordered" evidence="1">
    <location>
        <begin position="1"/>
        <end position="75"/>
    </location>
</feature>
<evidence type="ECO:0000313" key="3">
    <source>
        <dbReference type="EMBL" id="TLF75990.1"/>
    </source>
</evidence>
<organism evidence="3 4">
    <name type="scientific">Nocardia cyriacigeorgica</name>
    <dbReference type="NCBI Taxonomy" id="135487"/>
    <lineage>
        <taxon>Bacteria</taxon>
        <taxon>Bacillati</taxon>
        <taxon>Actinomycetota</taxon>
        <taxon>Actinomycetes</taxon>
        <taxon>Mycobacteriales</taxon>
        <taxon>Nocardiaceae</taxon>
        <taxon>Nocardia</taxon>
    </lineage>
</organism>
<feature type="compositionally biased region" description="Polar residues" evidence="1">
    <location>
        <begin position="23"/>
        <end position="34"/>
    </location>
</feature>
<name>A0A5R8NJY4_9NOCA</name>
<dbReference type="PANTHER" id="PTHR42774">
    <property type="entry name" value="PHOSPHOTRANSFERASE SYSTEM TRANSPORT PROTEIN"/>
    <property type="match status" value="1"/>
</dbReference>
<feature type="domain" description="Carbohydrate kinase PfkB" evidence="2">
    <location>
        <begin position="81"/>
        <end position="355"/>
    </location>
</feature>
<dbReference type="InterPro" id="IPR011611">
    <property type="entry name" value="PfkB_dom"/>
</dbReference>
<evidence type="ECO:0000259" key="2">
    <source>
        <dbReference type="Pfam" id="PF00294"/>
    </source>
</evidence>
<reference evidence="3 4" key="1">
    <citation type="submission" date="2019-05" db="EMBL/GenBank/DDBJ databases">
        <title>Genomes sequences of two Nocardia cyriacigeorgica environmental isolates, type strains Nocardia asteroides ATCC 19247 and Nocardia cyriacigeorgica DSM 44484.</title>
        <authorList>
            <person name="Vautrin F."/>
            <person name="Bergeron E."/>
            <person name="Dubost A."/>
            <person name="Abrouk D."/>
            <person name="Rodriguez Nava V."/>
            <person name="Pujic P."/>
        </authorList>
    </citation>
    <scope>NUCLEOTIDE SEQUENCE [LARGE SCALE GENOMIC DNA]</scope>
    <source>
        <strain evidence="3 4">EML 446</strain>
    </source>
</reference>
<dbReference type="InterPro" id="IPR029056">
    <property type="entry name" value="Ribokinase-like"/>
</dbReference>
<evidence type="ECO:0000256" key="1">
    <source>
        <dbReference type="SAM" id="MobiDB-lite"/>
    </source>
</evidence>
<dbReference type="PANTHER" id="PTHR42774:SF3">
    <property type="entry name" value="KETOHEXOKINASE"/>
    <property type="match status" value="1"/>
</dbReference>
<dbReference type="EMBL" id="VBUT01000007">
    <property type="protein sequence ID" value="TLF75990.1"/>
    <property type="molecule type" value="Genomic_DNA"/>
</dbReference>
<dbReference type="AlphaFoldDB" id="A0A5R8NJY4"/>
<evidence type="ECO:0000313" key="4">
    <source>
        <dbReference type="Proteomes" id="UP000306378"/>
    </source>
</evidence>
<accession>A0A5R8NJY4</accession>
<protein>
    <recommendedName>
        <fullName evidence="2">Carbohydrate kinase PfkB domain-containing protein</fullName>
    </recommendedName>
</protein>
<sequence length="382" mass="40950">MPWSDGTGSRYEQVPDSAPDDASSGNGWCSRNPTAPQPNRDDRDYPIDCRGSRHSRLPDPELRGRRQRMDSQPIHLKQSPRVVVIGMATIDYLYVLDSHPLEDTENPVRRHSVVIGGPAGRGAIAAARLGMGNVALSAMCGVGVHAEVLQQLLADEPIAATFHEADQPSQHSSVILAADTGSRTTIWTAQPRADGAMLDSLPDLLRDADIALLDCTDPALTKAAIAACRELGIATVIDTGGYKESSEEFLADVDYIVSPEKFFARRHPDDDLPNSMAKAFADYQPKVLVATRGAEGGVYLDGTGTYGYNALPVEPVDTCGAGDTFHGSFAWAVGAGAETDQALRIAAWSAGRKCSVFGNDGIPGRAELVEWLTESHVEDREP</sequence>
<dbReference type="Pfam" id="PF00294">
    <property type="entry name" value="PfkB"/>
    <property type="match status" value="1"/>
</dbReference>
<dbReference type="SUPFAM" id="SSF53613">
    <property type="entry name" value="Ribokinase-like"/>
    <property type="match status" value="1"/>
</dbReference>
<dbReference type="Proteomes" id="UP000306378">
    <property type="component" value="Unassembled WGS sequence"/>
</dbReference>
<gene>
    <name evidence="3" type="ORF">FEK34_19815</name>
</gene>
<proteinExistence type="predicted"/>
<dbReference type="InterPro" id="IPR052562">
    <property type="entry name" value="Ketohexokinase-related"/>
</dbReference>